<dbReference type="Proteomes" id="UP001238088">
    <property type="component" value="Unassembled WGS sequence"/>
</dbReference>
<dbReference type="PANTHER" id="PTHR22642:SF2">
    <property type="entry name" value="PROTEIN LONG AFTER FAR-RED 3"/>
    <property type="match status" value="1"/>
</dbReference>
<gene>
    <name evidence="2" type="ORF">J2S17_000099</name>
</gene>
<dbReference type="PANTHER" id="PTHR22642">
    <property type="entry name" value="IMIDAZOLONEPROPIONASE"/>
    <property type="match status" value="1"/>
</dbReference>
<dbReference type="InterPro" id="IPR011059">
    <property type="entry name" value="Metal-dep_hydrolase_composite"/>
</dbReference>
<dbReference type="SUPFAM" id="SSF51556">
    <property type="entry name" value="Metallo-dependent hydrolases"/>
    <property type="match status" value="1"/>
</dbReference>
<dbReference type="Gene3D" id="3.20.20.140">
    <property type="entry name" value="Metal-dependent hydrolases"/>
    <property type="match status" value="1"/>
</dbReference>
<organism evidence="2 3">
    <name type="scientific">Cytobacillus purgationiresistens</name>
    <dbReference type="NCBI Taxonomy" id="863449"/>
    <lineage>
        <taxon>Bacteria</taxon>
        <taxon>Bacillati</taxon>
        <taxon>Bacillota</taxon>
        <taxon>Bacilli</taxon>
        <taxon>Bacillales</taxon>
        <taxon>Bacillaceae</taxon>
        <taxon>Cytobacillus</taxon>
    </lineage>
</organism>
<dbReference type="InterPro" id="IPR013108">
    <property type="entry name" value="Amidohydro_3"/>
</dbReference>
<dbReference type="EMBL" id="JAUSUB010000001">
    <property type="protein sequence ID" value="MDQ0268230.1"/>
    <property type="molecule type" value="Genomic_DNA"/>
</dbReference>
<evidence type="ECO:0000313" key="2">
    <source>
        <dbReference type="EMBL" id="MDQ0268230.1"/>
    </source>
</evidence>
<feature type="domain" description="Amidohydrolase 3" evidence="1">
    <location>
        <begin position="2"/>
        <end position="116"/>
    </location>
</feature>
<accession>A0ABU0AB30</accession>
<comment type="caution">
    <text evidence="2">The sequence shown here is derived from an EMBL/GenBank/DDBJ whole genome shotgun (WGS) entry which is preliminary data.</text>
</comment>
<keyword evidence="3" id="KW-1185">Reference proteome</keyword>
<dbReference type="Pfam" id="PF07969">
    <property type="entry name" value="Amidohydro_3"/>
    <property type="match status" value="1"/>
</dbReference>
<dbReference type="InterPro" id="IPR032466">
    <property type="entry name" value="Metal_Hydrolase"/>
</dbReference>
<reference evidence="2 3" key="1">
    <citation type="submission" date="2023-07" db="EMBL/GenBank/DDBJ databases">
        <title>Genomic Encyclopedia of Type Strains, Phase IV (KMG-IV): sequencing the most valuable type-strain genomes for metagenomic binning, comparative biology and taxonomic classification.</title>
        <authorList>
            <person name="Goeker M."/>
        </authorList>
    </citation>
    <scope>NUCLEOTIDE SEQUENCE [LARGE SCALE GENOMIC DNA]</scope>
    <source>
        <strain evidence="2 3">DSM 23494</strain>
    </source>
</reference>
<evidence type="ECO:0000313" key="3">
    <source>
        <dbReference type="Proteomes" id="UP001238088"/>
    </source>
</evidence>
<sequence length="132" mass="14580">MYPARDYIDRGIVAAFGSDAPVTFLNPLLGIHAAVNRISVKGDSIGVNQRIDVMEAIKAYTWNGAFASFEESQKGSIEVGKLADLVILNDSILQADKSAIKEMNVEFTMINGDVLYNRHEVYKNRETNKAVN</sequence>
<dbReference type="SUPFAM" id="SSF51338">
    <property type="entry name" value="Composite domain of metallo-dependent hydrolases"/>
    <property type="match status" value="1"/>
</dbReference>
<protein>
    <submittedName>
        <fullName evidence="2">Amidohydrolase YtcJ</fullName>
    </submittedName>
</protein>
<proteinExistence type="predicted"/>
<name>A0ABU0AB30_9BACI</name>
<dbReference type="Gene3D" id="2.30.40.10">
    <property type="entry name" value="Urease, subunit C, domain 1"/>
    <property type="match status" value="1"/>
</dbReference>
<evidence type="ECO:0000259" key="1">
    <source>
        <dbReference type="Pfam" id="PF07969"/>
    </source>
</evidence>